<dbReference type="AlphaFoldDB" id="A0A9W6NX63"/>
<sequence>MRGLAFLGEGRIGLVERAIPAAGPGEALRDGVIKPLITY</sequence>
<evidence type="ECO:0000313" key="2">
    <source>
        <dbReference type="Proteomes" id="UP001143463"/>
    </source>
</evidence>
<gene>
    <name evidence="1" type="ORF">GCM10017577_33330</name>
</gene>
<dbReference type="EMBL" id="BSFQ01000012">
    <property type="protein sequence ID" value="GLL12192.1"/>
    <property type="molecule type" value="Genomic_DNA"/>
</dbReference>
<proteinExistence type="predicted"/>
<dbReference type="Proteomes" id="UP001143463">
    <property type="component" value="Unassembled WGS sequence"/>
</dbReference>
<name>A0A9W6NX63_9PSEU</name>
<comment type="caution">
    <text evidence="1">The sequence shown here is derived from an EMBL/GenBank/DDBJ whole genome shotgun (WGS) entry which is preliminary data.</text>
</comment>
<reference evidence="1" key="2">
    <citation type="submission" date="2023-01" db="EMBL/GenBank/DDBJ databases">
        <authorList>
            <person name="Sun Q."/>
            <person name="Evtushenko L."/>
        </authorList>
    </citation>
    <scope>NUCLEOTIDE SEQUENCE</scope>
    <source>
        <strain evidence="1">VKM Ac-1069</strain>
    </source>
</reference>
<keyword evidence="2" id="KW-1185">Reference proteome</keyword>
<protein>
    <submittedName>
        <fullName evidence="1">Uncharacterized protein</fullName>
    </submittedName>
</protein>
<organism evidence="1 2">
    <name type="scientific">Pseudonocardia halophobica</name>
    <dbReference type="NCBI Taxonomy" id="29401"/>
    <lineage>
        <taxon>Bacteria</taxon>
        <taxon>Bacillati</taxon>
        <taxon>Actinomycetota</taxon>
        <taxon>Actinomycetes</taxon>
        <taxon>Pseudonocardiales</taxon>
        <taxon>Pseudonocardiaceae</taxon>
        <taxon>Pseudonocardia</taxon>
    </lineage>
</organism>
<accession>A0A9W6NX63</accession>
<reference evidence="1" key="1">
    <citation type="journal article" date="2014" name="Int. J. Syst. Evol. Microbiol.">
        <title>Complete genome sequence of Corynebacterium casei LMG S-19264T (=DSM 44701T), isolated from a smear-ripened cheese.</title>
        <authorList>
            <consortium name="US DOE Joint Genome Institute (JGI-PGF)"/>
            <person name="Walter F."/>
            <person name="Albersmeier A."/>
            <person name="Kalinowski J."/>
            <person name="Ruckert C."/>
        </authorList>
    </citation>
    <scope>NUCLEOTIDE SEQUENCE</scope>
    <source>
        <strain evidence="1">VKM Ac-1069</strain>
    </source>
</reference>
<evidence type="ECO:0000313" key="1">
    <source>
        <dbReference type="EMBL" id="GLL12192.1"/>
    </source>
</evidence>